<evidence type="ECO:0000256" key="2">
    <source>
        <dbReference type="ARBA" id="ARBA00006434"/>
    </source>
</evidence>
<reference evidence="8 9" key="1">
    <citation type="submission" date="2005-09" db="EMBL/GenBank/DDBJ databases">
        <authorList>
            <person name="Woods D.E."/>
            <person name="Nierman W.C."/>
        </authorList>
    </citation>
    <scope>NUCLEOTIDE SEQUENCE [LARGE SCALE GENOMIC DNA]</scope>
    <source>
        <strain evidence="8 9">1710b</strain>
    </source>
</reference>
<evidence type="ECO:0000256" key="5">
    <source>
        <dbReference type="ARBA" id="ARBA00022989"/>
    </source>
</evidence>
<feature type="transmembrane region" description="Helical" evidence="7">
    <location>
        <begin position="769"/>
        <end position="789"/>
    </location>
</feature>
<feature type="transmembrane region" description="Helical" evidence="7">
    <location>
        <begin position="143"/>
        <end position="163"/>
    </location>
</feature>
<dbReference type="AlphaFoldDB" id="Q3JH61"/>
<feature type="transmembrane region" description="Helical" evidence="7">
    <location>
        <begin position="624"/>
        <end position="653"/>
    </location>
</feature>
<dbReference type="GO" id="GO:0005886">
    <property type="term" value="C:plasma membrane"/>
    <property type="evidence" value="ECO:0007669"/>
    <property type="project" value="TreeGrafter"/>
</dbReference>
<dbReference type="InterPro" id="IPR019899">
    <property type="entry name" value="Na/solute_symporter_VC_2705"/>
</dbReference>
<dbReference type="Gene3D" id="1.20.1730.10">
    <property type="entry name" value="Sodium/glucose cotransporter"/>
    <property type="match status" value="1"/>
</dbReference>
<name>Q3JH61_BURP1</name>
<dbReference type="PANTHER" id="PTHR48086:SF5">
    <property type="entry name" value="NA(+):SOLUTE SYMPORTER (SSF FAMILY)"/>
    <property type="match status" value="1"/>
</dbReference>
<gene>
    <name evidence="8" type="ordered locus">BURPS1710b_A1940</name>
</gene>
<organism evidence="8 9">
    <name type="scientific">Burkholderia pseudomallei (strain 1710b)</name>
    <dbReference type="NCBI Taxonomy" id="320372"/>
    <lineage>
        <taxon>Bacteria</taxon>
        <taxon>Pseudomonadati</taxon>
        <taxon>Pseudomonadota</taxon>
        <taxon>Betaproteobacteria</taxon>
        <taxon>Burkholderiales</taxon>
        <taxon>Burkholderiaceae</taxon>
        <taxon>Burkholderia</taxon>
        <taxon>pseudomallei group</taxon>
    </lineage>
</organism>
<feature type="transmembrane region" description="Helical" evidence="7">
    <location>
        <begin position="346"/>
        <end position="365"/>
    </location>
</feature>
<proteinExistence type="inferred from homology"/>
<feature type="transmembrane region" description="Helical" evidence="7">
    <location>
        <begin position="674"/>
        <end position="691"/>
    </location>
</feature>
<evidence type="ECO:0000313" key="8">
    <source>
        <dbReference type="EMBL" id="ABA52480.1"/>
    </source>
</evidence>
<dbReference type="EnsemblBacteria" id="ABA52480">
    <property type="protein sequence ID" value="ABA52480"/>
    <property type="gene ID" value="BURPS1710b_A1940"/>
</dbReference>
<dbReference type="Pfam" id="PF00474">
    <property type="entry name" value="SSF"/>
    <property type="match status" value="2"/>
</dbReference>
<keyword evidence="6 7" id="KW-0472">Membrane</keyword>
<dbReference type="EMBL" id="CP000125">
    <property type="protein sequence ID" value="ABA52480.1"/>
    <property type="molecule type" value="Genomic_DNA"/>
</dbReference>
<dbReference type="NCBIfam" id="TIGR03648">
    <property type="entry name" value="Na_symport_lg"/>
    <property type="match status" value="1"/>
</dbReference>
<feature type="transmembrane region" description="Helical" evidence="7">
    <location>
        <begin position="313"/>
        <end position="334"/>
    </location>
</feature>
<feature type="transmembrane region" description="Helical" evidence="7">
    <location>
        <begin position="503"/>
        <end position="524"/>
    </location>
</feature>
<dbReference type="GO" id="GO:0022857">
    <property type="term" value="F:transmembrane transporter activity"/>
    <property type="evidence" value="ECO:0007669"/>
    <property type="project" value="InterPro"/>
</dbReference>
<dbReference type="CDD" id="cd11480">
    <property type="entry name" value="SLC5sbd_u4"/>
    <property type="match status" value="1"/>
</dbReference>
<sequence length="807" mass="88261">MPAQGLFATQAHGRFFRYFFAHAVACRRTPVRAGAARARACALLAFQRRADRGADDDRLRRVVPRAAVRAGARARALRGLQPAVLRRRARRDPRLSGVDRRLHRADAARGPGPAARLRRVRGRSEAPRRRLDGRRRMLTNRLVRAYALYTIGFAAFVLLLWRIERATGPGVWIGYVFLFVPIAVYAVIGLLSRTSDLVEYYVAGRRVPSAFNGMATAADWLSAASFIGLAGSLYATGYDALAYLMGWTGGFCLVAFLLAPYVRKLARYTIPDFLGTRFSSTLVRALAAIAAILCSFVYLVAQIQGIGLIATRFIGVDFSIGIFCGLAGILVCSFLGGMRAVTWTQVAQYIILIIAFLLPVSLIAMKNGLGPVPQFNYGHLMSRVETLEGEMRDAPQERQVRETYRRQAGAIQARLDRLPASYDEARAKLVDQVAELRRHNGPLREINQRERALAEFPRDPAAARVVWEQARDELLARAAAPVPMHEPFPAASGDDRRPRGRNFLALLLCLSLGTASLPHILTRYNTTTSVAAARRSVGWTLFFIALFYLTVPVLAVLIKYEILTNLVGRPFADLPAWITQWHRFEPGLIGVADLLRDGIVHWSEIQMQPDIVVLAAPEIAGLPYVVSGLIAAGALAAALSTADGLLLTIANALSHDVYYHMVAPDASSQRRVTISKVLLLGVALFASYVASLNTGKILFLVGAAFSLAASSFFPVLVLGVFWKRTTTRGAVAGMMTGLGVCVYYIVSTYPFFTQITGFAGPGWLGIEPISSGVFGVPAGFATAIVVSLLDRRPDAYTNALVDYIRHP</sequence>
<evidence type="ECO:0000256" key="1">
    <source>
        <dbReference type="ARBA" id="ARBA00004141"/>
    </source>
</evidence>
<dbReference type="PANTHER" id="PTHR48086">
    <property type="entry name" value="SODIUM/PROLINE SYMPORTER-RELATED"/>
    <property type="match status" value="1"/>
</dbReference>
<evidence type="ECO:0000256" key="7">
    <source>
        <dbReference type="SAM" id="Phobius"/>
    </source>
</evidence>
<evidence type="ECO:0000256" key="4">
    <source>
        <dbReference type="ARBA" id="ARBA00022692"/>
    </source>
</evidence>
<evidence type="ECO:0000256" key="6">
    <source>
        <dbReference type="ARBA" id="ARBA00023136"/>
    </source>
</evidence>
<feature type="transmembrane region" description="Helical" evidence="7">
    <location>
        <begin position="536"/>
        <end position="558"/>
    </location>
</feature>
<evidence type="ECO:0000256" key="3">
    <source>
        <dbReference type="ARBA" id="ARBA00022448"/>
    </source>
</evidence>
<feature type="transmembrane region" description="Helical" evidence="7">
    <location>
        <begin position="697"/>
        <end position="722"/>
    </location>
</feature>
<dbReference type="Proteomes" id="UP000002700">
    <property type="component" value="Chromosome II"/>
</dbReference>
<keyword evidence="5 7" id="KW-1133">Transmembrane helix</keyword>
<dbReference type="HOGENOM" id="CLU_018808_8_2_4"/>
<feature type="transmembrane region" description="Helical" evidence="7">
    <location>
        <begin position="240"/>
        <end position="262"/>
    </location>
</feature>
<feature type="transmembrane region" description="Helical" evidence="7">
    <location>
        <begin position="211"/>
        <end position="234"/>
    </location>
</feature>
<feature type="transmembrane region" description="Helical" evidence="7">
    <location>
        <begin position="169"/>
        <end position="191"/>
    </location>
</feature>
<feature type="transmembrane region" description="Helical" evidence="7">
    <location>
        <begin position="729"/>
        <end position="749"/>
    </location>
</feature>
<keyword evidence="4 7" id="KW-0812">Transmembrane</keyword>
<dbReference type="InterPro" id="IPR001734">
    <property type="entry name" value="Na/solute_symporter"/>
</dbReference>
<dbReference type="PROSITE" id="PS50283">
    <property type="entry name" value="NA_SOLUT_SYMP_3"/>
    <property type="match status" value="1"/>
</dbReference>
<comment type="subcellular location">
    <subcellularLocation>
        <location evidence="1">Membrane</location>
        <topology evidence="1">Multi-pass membrane protein</topology>
    </subcellularLocation>
</comment>
<keyword evidence="3" id="KW-0813">Transport</keyword>
<dbReference type="KEGG" id="bpm:BURPS1710b_A1940"/>
<accession>Q3JH61</accession>
<evidence type="ECO:0000313" key="9">
    <source>
        <dbReference type="Proteomes" id="UP000002700"/>
    </source>
</evidence>
<protein>
    <submittedName>
        <fullName evidence="8">Sodium:solute symporter family protein</fullName>
    </submittedName>
</protein>
<dbReference type="InterPro" id="IPR050277">
    <property type="entry name" value="Sodium:Solute_Symporter"/>
</dbReference>
<feature type="transmembrane region" description="Helical" evidence="7">
    <location>
        <begin position="282"/>
        <end position="301"/>
    </location>
</feature>
<dbReference type="InterPro" id="IPR038377">
    <property type="entry name" value="Na/Glc_symporter_sf"/>
</dbReference>
<comment type="similarity">
    <text evidence="2">Belongs to the sodium:solute symporter (SSF) (TC 2.A.21) family.</text>
</comment>